<organism evidence="1 2">
    <name type="scientific">Candidatus Corynebacterium faecigallinarum</name>
    <dbReference type="NCBI Taxonomy" id="2838528"/>
    <lineage>
        <taxon>Bacteria</taxon>
        <taxon>Bacillati</taxon>
        <taxon>Actinomycetota</taxon>
        <taxon>Actinomycetes</taxon>
        <taxon>Mycobacteriales</taxon>
        <taxon>Corynebacteriaceae</taxon>
        <taxon>Corynebacterium</taxon>
    </lineage>
</organism>
<dbReference type="EMBL" id="DWVP01000006">
    <property type="protein sequence ID" value="HJC84696.1"/>
    <property type="molecule type" value="Genomic_DNA"/>
</dbReference>
<protein>
    <submittedName>
        <fullName evidence="1">Uncharacterized protein</fullName>
    </submittedName>
</protein>
<evidence type="ECO:0000313" key="2">
    <source>
        <dbReference type="Proteomes" id="UP000823858"/>
    </source>
</evidence>
<dbReference type="AlphaFoldDB" id="A0A9D2QDZ1"/>
<sequence length="244" mass="26991">MTRILGNGVLGDGADNSVDSAAVRDLAPDFPHHFICALTETPSQWFIILRDRTLFPPAPAGAVALFDDEHRVLYRVASSFAGFLGKLASDATFVSAPTVDSALVDETHRAPEGLQVSCDQLQTACDRSMAKSGALTLGKGRWAEKLRDFIFVMITRTRPVQDLRDALYSSPDELSFSTVVPWLVHEFGHGFPVEGTAYLREVEKWFTTRVVEETMVRTSDGYRLTPEEEQQVAASIRASGYGWY</sequence>
<gene>
    <name evidence="1" type="ORF">H9751_03955</name>
</gene>
<proteinExistence type="predicted"/>
<evidence type="ECO:0000313" key="1">
    <source>
        <dbReference type="EMBL" id="HJC84696.1"/>
    </source>
</evidence>
<name>A0A9D2QDZ1_9CORY</name>
<reference evidence="1" key="2">
    <citation type="submission" date="2021-04" db="EMBL/GenBank/DDBJ databases">
        <authorList>
            <person name="Gilroy R."/>
        </authorList>
    </citation>
    <scope>NUCLEOTIDE SEQUENCE</scope>
    <source>
        <strain evidence="1">ChiHjej13B12-4958</strain>
    </source>
</reference>
<comment type="caution">
    <text evidence="1">The sequence shown here is derived from an EMBL/GenBank/DDBJ whole genome shotgun (WGS) entry which is preliminary data.</text>
</comment>
<dbReference type="Proteomes" id="UP000823858">
    <property type="component" value="Unassembled WGS sequence"/>
</dbReference>
<accession>A0A9D2QDZ1</accession>
<reference evidence="1" key="1">
    <citation type="journal article" date="2021" name="PeerJ">
        <title>Extensive microbial diversity within the chicken gut microbiome revealed by metagenomics and culture.</title>
        <authorList>
            <person name="Gilroy R."/>
            <person name="Ravi A."/>
            <person name="Getino M."/>
            <person name="Pursley I."/>
            <person name="Horton D.L."/>
            <person name="Alikhan N.F."/>
            <person name="Baker D."/>
            <person name="Gharbi K."/>
            <person name="Hall N."/>
            <person name="Watson M."/>
            <person name="Adriaenssens E.M."/>
            <person name="Foster-Nyarko E."/>
            <person name="Jarju S."/>
            <person name="Secka A."/>
            <person name="Antonio M."/>
            <person name="Oren A."/>
            <person name="Chaudhuri R.R."/>
            <person name="La Ragione R."/>
            <person name="Hildebrand F."/>
            <person name="Pallen M.J."/>
        </authorList>
    </citation>
    <scope>NUCLEOTIDE SEQUENCE</scope>
    <source>
        <strain evidence="1">ChiHjej13B12-4958</strain>
    </source>
</reference>